<dbReference type="RefSeq" id="WP_157392954.1">
    <property type="nucleotide sequence ID" value="NZ_WRPP01000013.1"/>
</dbReference>
<dbReference type="InterPro" id="IPR016032">
    <property type="entry name" value="Sig_transdc_resp-reg_C-effctor"/>
</dbReference>
<dbReference type="SMART" id="SM00421">
    <property type="entry name" value="HTH_LUXR"/>
    <property type="match status" value="1"/>
</dbReference>
<dbReference type="AlphaFoldDB" id="A0A7K1V9N2"/>
<dbReference type="GO" id="GO:0003677">
    <property type="term" value="F:DNA binding"/>
    <property type="evidence" value="ECO:0007669"/>
    <property type="project" value="UniProtKB-KW"/>
</dbReference>
<keyword evidence="3" id="KW-0804">Transcription</keyword>
<evidence type="ECO:0000259" key="4">
    <source>
        <dbReference type="PROSITE" id="PS50043"/>
    </source>
</evidence>
<dbReference type="InterPro" id="IPR036388">
    <property type="entry name" value="WH-like_DNA-bd_sf"/>
</dbReference>
<dbReference type="PANTHER" id="PTHR44688">
    <property type="entry name" value="DNA-BINDING TRANSCRIPTIONAL ACTIVATOR DEVR_DOSR"/>
    <property type="match status" value="1"/>
</dbReference>
<name>A0A7K1V9N2_9NOCA</name>
<dbReference type="InterPro" id="IPR000792">
    <property type="entry name" value="Tscrpt_reg_LuxR_C"/>
</dbReference>
<dbReference type="PROSITE" id="PS50043">
    <property type="entry name" value="HTH_LUXR_2"/>
    <property type="match status" value="1"/>
</dbReference>
<evidence type="ECO:0000256" key="1">
    <source>
        <dbReference type="ARBA" id="ARBA00023015"/>
    </source>
</evidence>
<evidence type="ECO:0000256" key="2">
    <source>
        <dbReference type="ARBA" id="ARBA00023125"/>
    </source>
</evidence>
<dbReference type="PROSITE" id="PS00622">
    <property type="entry name" value="HTH_LUXR_1"/>
    <property type="match status" value="1"/>
</dbReference>
<feature type="domain" description="HTH luxR-type" evidence="4">
    <location>
        <begin position="281"/>
        <end position="346"/>
    </location>
</feature>
<evidence type="ECO:0000313" key="6">
    <source>
        <dbReference type="Proteomes" id="UP000466794"/>
    </source>
</evidence>
<evidence type="ECO:0000313" key="5">
    <source>
        <dbReference type="EMBL" id="MVU83355.1"/>
    </source>
</evidence>
<sequence length="353" mass="37467">MVGVRRRDLRARMELLAAAGLETHDFLFEAAELLDRAMGVEFLCAASTDPATGLVTASVGTRPIELCDSEFTRYENADPADLNRLAELAVRPNPVGVLALESAGDPARSLRYREFLRPRFDFEHELRCVCRVSEVGWGAFGMYRAGGATGFGEDDATEIAALGPVIASGIRRGLLTGPVSTAPELTGPAVLVVDADDTVSAMTPDASAVLARLRPPSSGVVFGPIADAVAAVRFPGRRAAARVRAVTGEWWVVRAAPLTGAPPGAVAVTFERPGVVDLLSLVVAACGLTARERAVVDLVLRGRSTAEIARALHLSAYTVQDHLKAIFAKTGVRSRRELVARLRPPEPLGVDTN</sequence>
<dbReference type="EMBL" id="WRPP01000013">
    <property type="protein sequence ID" value="MVU83355.1"/>
    <property type="molecule type" value="Genomic_DNA"/>
</dbReference>
<dbReference type="PANTHER" id="PTHR44688:SF16">
    <property type="entry name" value="DNA-BINDING TRANSCRIPTIONAL ACTIVATOR DEVR_DOSR"/>
    <property type="match status" value="1"/>
</dbReference>
<protein>
    <submittedName>
        <fullName evidence="5">LuxR family transcriptional regulator</fullName>
    </submittedName>
</protein>
<accession>A0A7K1V9N2</accession>
<organism evidence="5 6">
    <name type="scientific">Nocardia terrae</name>
    <dbReference type="NCBI Taxonomy" id="2675851"/>
    <lineage>
        <taxon>Bacteria</taxon>
        <taxon>Bacillati</taxon>
        <taxon>Actinomycetota</taxon>
        <taxon>Actinomycetes</taxon>
        <taxon>Mycobacteriales</taxon>
        <taxon>Nocardiaceae</taxon>
        <taxon>Nocardia</taxon>
    </lineage>
</organism>
<dbReference type="Proteomes" id="UP000466794">
    <property type="component" value="Unassembled WGS sequence"/>
</dbReference>
<proteinExistence type="predicted"/>
<keyword evidence="1" id="KW-0805">Transcription regulation</keyword>
<dbReference type="PRINTS" id="PR00038">
    <property type="entry name" value="HTHLUXR"/>
</dbReference>
<dbReference type="CDD" id="cd06170">
    <property type="entry name" value="LuxR_C_like"/>
    <property type="match status" value="1"/>
</dbReference>
<keyword evidence="6" id="KW-1185">Reference proteome</keyword>
<dbReference type="Gene3D" id="1.10.10.10">
    <property type="entry name" value="Winged helix-like DNA-binding domain superfamily/Winged helix DNA-binding domain"/>
    <property type="match status" value="1"/>
</dbReference>
<comment type="caution">
    <text evidence="5">The sequence shown here is derived from an EMBL/GenBank/DDBJ whole genome shotgun (WGS) entry which is preliminary data.</text>
</comment>
<dbReference type="SUPFAM" id="SSF46894">
    <property type="entry name" value="C-terminal effector domain of the bipartite response regulators"/>
    <property type="match status" value="1"/>
</dbReference>
<reference evidence="5 6" key="1">
    <citation type="submission" date="2019-12" db="EMBL/GenBank/DDBJ databases">
        <title>Nocardia sp. nov. ET3-3 isolated from soil.</title>
        <authorList>
            <person name="Kanchanasin P."/>
            <person name="Tanasupawat S."/>
            <person name="Yuki M."/>
            <person name="Kudo T."/>
        </authorList>
    </citation>
    <scope>NUCLEOTIDE SEQUENCE [LARGE SCALE GENOMIC DNA]</scope>
    <source>
        <strain evidence="5 6">ET3-3</strain>
    </source>
</reference>
<evidence type="ECO:0000256" key="3">
    <source>
        <dbReference type="ARBA" id="ARBA00023163"/>
    </source>
</evidence>
<gene>
    <name evidence="5" type="ORF">GPX89_39720</name>
</gene>
<dbReference type="GO" id="GO:0006355">
    <property type="term" value="P:regulation of DNA-templated transcription"/>
    <property type="evidence" value="ECO:0007669"/>
    <property type="project" value="InterPro"/>
</dbReference>
<dbReference type="Pfam" id="PF00196">
    <property type="entry name" value="GerE"/>
    <property type="match status" value="1"/>
</dbReference>
<keyword evidence="2" id="KW-0238">DNA-binding</keyword>